<evidence type="ECO:0000256" key="11">
    <source>
        <dbReference type="ARBA" id="ARBA00022989"/>
    </source>
</evidence>
<dbReference type="Gene3D" id="3.30.565.10">
    <property type="entry name" value="Histidine kinase-like ATPase, C-terminal domain"/>
    <property type="match status" value="1"/>
</dbReference>
<dbReference type="GO" id="GO:0016301">
    <property type="term" value="F:kinase activity"/>
    <property type="evidence" value="ECO:0007669"/>
    <property type="project" value="UniProtKB-KW"/>
</dbReference>
<accession>A0ABW4VYH9</accession>
<dbReference type="RefSeq" id="WP_377555871.1">
    <property type="nucleotide sequence ID" value="NZ_JBHUHQ010000011.1"/>
</dbReference>
<evidence type="ECO:0000256" key="2">
    <source>
        <dbReference type="ARBA" id="ARBA00004651"/>
    </source>
</evidence>
<keyword evidence="4" id="KW-1003">Cell membrane</keyword>
<evidence type="ECO:0000256" key="13">
    <source>
        <dbReference type="ARBA" id="ARBA00023136"/>
    </source>
</evidence>
<evidence type="ECO:0000259" key="15">
    <source>
        <dbReference type="PROSITE" id="PS50109"/>
    </source>
</evidence>
<dbReference type="Pfam" id="PF00512">
    <property type="entry name" value="HisKA"/>
    <property type="match status" value="1"/>
</dbReference>
<keyword evidence="9 16" id="KW-0418">Kinase</keyword>
<comment type="caution">
    <text evidence="16">The sequence shown here is derived from an EMBL/GenBank/DDBJ whole genome shotgun (WGS) entry which is preliminary data.</text>
</comment>
<comment type="subcellular location">
    <subcellularLocation>
        <location evidence="2">Cell membrane</location>
        <topology evidence="2">Multi-pass membrane protein</topology>
    </subcellularLocation>
</comment>
<evidence type="ECO:0000256" key="6">
    <source>
        <dbReference type="ARBA" id="ARBA00022679"/>
    </source>
</evidence>
<evidence type="ECO:0000256" key="4">
    <source>
        <dbReference type="ARBA" id="ARBA00022475"/>
    </source>
</evidence>
<comment type="catalytic activity">
    <reaction evidence="1">
        <text>ATP + protein L-histidine = ADP + protein N-phospho-L-histidine.</text>
        <dbReference type="EC" id="2.7.13.3"/>
    </reaction>
</comment>
<evidence type="ECO:0000256" key="5">
    <source>
        <dbReference type="ARBA" id="ARBA00022553"/>
    </source>
</evidence>
<proteinExistence type="predicted"/>
<feature type="domain" description="Histidine kinase" evidence="15">
    <location>
        <begin position="254"/>
        <end position="466"/>
    </location>
</feature>
<dbReference type="InterPro" id="IPR004358">
    <property type="entry name" value="Sig_transdc_His_kin-like_C"/>
</dbReference>
<evidence type="ECO:0000256" key="3">
    <source>
        <dbReference type="ARBA" id="ARBA00012438"/>
    </source>
</evidence>
<dbReference type="EMBL" id="JBHUHQ010000011">
    <property type="protein sequence ID" value="MFD2043816.1"/>
    <property type="molecule type" value="Genomic_DNA"/>
</dbReference>
<dbReference type="Pfam" id="PF02518">
    <property type="entry name" value="HATPase_c"/>
    <property type="match status" value="1"/>
</dbReference>
<keyword evidence="11 14" id="KW-1133">Transmembrane helix</keyword>
<gene>
    <name evidence="16" type="ORF">ACFSJF_05995</name>
</gene>
<keyword evidence="5" id="KW-0597">Phosphoprotein</keyword>
<evidence type="ECO:0000256" key="12">
    <source>
        <dbReference type="ARBA" id="ARBA00023012"/>
    </source>
</evidence>
<dbReference type="PANTHER" id="PTHR45528:SF1">
    <property type="entry name" value="SENSOR HISTIDINE KINASE CPXA"/>
    <property type="match status" value="1"/>
</dbReference>
<dbReference type="InterPro" id="IPR050398">
    <property type="entry name" value="HssS/ArlS-like"/>
</dbReference>
<name>A0ABW4VYH9_9BACI</name>
<keyword evidence="8" id="KW-0547">Nucleotide-binding</keyword>
<evidence type="ECO:0000256" key="9">
    <source>
        <dbReference type="ARBA" id="ARBA00022777"/>
    </source>
</evidence>
<feature type="transmembrane region" description="Helical" evidence="14">
    <location>
        <begin position="9"/>
        <end position="31"/>
    </location>
</feature>
<dbReference type="PROSITE" id="PS50109">
    <property type="entry name" value="HIS_KIN"/>
    <property type="match status" value="1"/>
</dbReference>
<dbReference type="InterPro" id="IPR005467">
    <property type="entry name" value="His_kinase_dom"/>
</dbReference>
<dbReference type="CDD" id="cd00075">
    <property type="entry name" value="HATPase"/>
    <property type="match status" value="1"/>
</dbReference>
<dbReference type="SMART" id="SM00387">
    <property type="entry name" value="HATPase_c"/>
    <property type="match status" value="1"/>
</dbReference>
<evidence type="ECO:0000313" key="16">
    <source>
        <dbReference type="EMBL" id="MFD2043816.1"/>
    </source>
</evidence>
<evidence type="ECO:0000256" key="7">
    <source>
        <dbReference type="ARBA" id="ARBA00022692"/>
    </source>
</evidence>
<evidence type="ECO:0000256" key="8">
    <source>
        <dbReference type="ARBA" id="ARBA00022741"/>
    </source>
</evidence>
<dbReference type="SUPFAM" id="SSF55874">
    <property type="entry name" value="ATPase domain of HSP90 chaperone/DNA topoisomerase II/histidine kinase"/>
    <property type="match status" value="1"/>
</dbReference>
<dbReference type="Proteomes" id="UP001597383">
    <property type="component" value="Unassembled WGS sequence"/>
</dbReference>
<evidence type="ECO:0000313" key="17">
    <source>
        <dbReference type="Proteomes" id="UP001597383"/>
    </source>
</evidence>
<organism evidence="16 17">
    <name type="scientific">Ornithinibacillus salinisoli</name>
    <dbReference type="NCBI Taxonomy" id="1848459"/>
    <lineage>
        <taxon>Bacteria</taxon>
        <taxon>Bacillati</taxon>
        <taxon>Bacillota</taxon>
        <taxon>Bacilli</taxon>
        <taxon>Bacillales</taxon>
        <taxon>Bacillaceae</taxon>
        <taxon>Ornithinibacillus</taxon>
    </lineage>
</organism>
<reference evidence="17" key="1">
    <citation type="journal article" date="2019" name="Int. J. Syst. Evol. Microbiol.">
        <title>The Global Catalogue of Microorganisms (GCM) 10K type strain sequencing project: providing services to taxonomists for standard genome sequencing and annotation.</title>
        <authorList>
            <consortium name="The Broad Institute Genomics Platform"/>
            <consortium name="The Broad Institute Genome Sequencing Center for Infectious Disease"/>
            <person name="Wu L."/>
            <person name="Ma J."/>
        </authorList>
    </citation>
    <scope>NUCLEOTIDE SEQUENCE [LARGE SCALE GENOMIC DNA]</scope>
    <source>
        <strain evidence="17">R28</strain>
    </source>
</reference>
<dbReference type="Gene3D" id="6.10.340.10">
    <property type="match status" value="1"/>
</dbReference>
<evidence type="ECO:0000256" key="1">
    <source>
        <dbReference type="ARBA" id="ARBA00000085"/>
    </source>
</evidence>
<keyword evidence="7 14" id="KW-0812">Transmembrane</keyword>
<evidence type="ECO:0000256" key="10">
    <source>
        <dbReference type="ARBA" id="ARBA00022840"/>
    </source>
</evidence>
<keyword evidence="12" id="KW-0902">Two-component regulatory system</keyword>
<dbReference type="InterPro" id="IPR003594">
    <property type="entry name" value="HATPase_dom"/>
</dbReference>
<dbReference type="InterPro" id="IPR036097">
    <property type="entry name" value="HisK_dim/P_sf"/>
</dbReference>
<protein>
    <recommendedName>
        <fullName evidence="3">histidine kinase</fullName>
        <ecNumber evidence="3">2.7.13.3</ecNumber>
    </recommendedName>
</protein>
<evidence type="ECO:0000256" key="14">
    <source>
        <dbReference type="SAM" id="Phobius"/>
    </source>
</evidence>
<dbReference type="EC" id="2.7.13.3" evidence="3"/>
<dbReference type="PRINTS" id="PR00344">
    <property type="entry name" value="BCTRLSENSOR"/>
</dbReference>
<dbReference type="PANTHER" id="PTHR45528">
    <property type="entry name" value="SENSOR HISTIDINE KINASE CPXA"/>
    <property type="match status" value="1"/>
</dbReference>
<dbReference type="InterPro" id="IPR003661">
    <property type="entry name" value="HisK_dim/P_dom"/>
</dbReference>
<feature type="transmembrane region" description="Helical" evidence="14">
    <location>
        <begin position="166"/>
        <end position="187"/>
    </location>
</feature>
<dbReference type="SUPFAM" id="SSF47384">
    <property type="entry name" value="Homodimeric domain of signal transducing histidine kinase"/>
    <property type="match status" value="1"/>
</dbReference>
<sequence length="466" mass="53456">MKWKITTQFLAYLLLSLLLSFIVFLIINISLVRGNFIDQDLILPYQNPSHYTLDFADDIQVEKGEVSISELKLAELEESDIWIQVLDENGSEIYSAFKPISAPSHYTPANLIHYHKFTGALANSTIFVGMLEKDHRDLSYIMGFPEEVIGKANFYFRGETLIRDSIQIISMVVIVVTFIALLFGYFFSKRLAKPLVQITDGIQNLAKGNFSNVYHPKGIYKSVFQNLNVLASTLKSNEMERGKMEKTREEWVTNITHDIKTPLASIKGYSELLQDYDLDESEKKRYVDIILNKSDYIEHLIEDLNLTYKLKSTSFPLQKEEEDLIEIVRDSVIQILNHPLYEETNLDFSTEIEMYRFKVDRTLMQRALMNLIYNAIVHNPPDTNIQIAIENQRDHIHIIITDNGNGIAEEEIKNLFTRYYRGTNTGEKHKGSGLGLAIAKQIVEAHGGEILVESKLGEGTRIRISF</sequence>
<keyword evidence="13 14" id="KW-0472">Membrane</keyword>
<keyword evidence="10" id="KW-0067">ATP-binding</keyword>
<dbReference type="Gene3D" id="1.10.287.130">
    <property type="match status" value="1"/>
</dbReference>
<keyword evidence="17" id="KW-1185">Reference proteome</keyword>
<keyword evidence="6" id="KW-0808">Transferase</keyword>
<dbReference type="SMART" id="SM00388">
    <property type="entry name" value="HisKA"/>
    <property type="match status" value="1"/>
</dbReference>
<dbReference type="InterPro" id="IPR036890">
    <property type="entry name" value="HATPase_C_sf"/>
</dbReference>
<dbReference type="CDD" id="cd00082">
    <property type="entry name" value="HisKA"/>
    <property type="match status" value="1"/>
</dbReference>